<dbReference type="RefSeq" id="XP_007604426.1">
    <property type="nucleotide sequence ID" value="XM_007604364.1"/>
</dbReference>
<sequence>MLAGGQVHGFIVLETENIQETTSVLEKIDKMIRSNENQTPVSYGSFLNEGSKHNIRARDMLFVSLLSVKGLSKVFAIALCDKYQTLSNFREQMKSPEFKNGLASFRVNNKVVGDKIANRVVLLLS</sequence>
<dbReference type="EMBL" id="JH370136">
    <property type="protein sequence ID" value="ELA41962.1"/>
    <property type="molecule type" value="Genomic_DNA"/>
</dbReference>
<dbReference type="OrthoDB" id="5963188at2759"/>
<dbReference type="HOGENOM" id="CLU_1994374_0_0_1"/>
<evidence type="ECO:0000313" key="2">
    <source>
        <dbReference type="Proteomes" id="UP000011082"/>
    </source>
</evidence>
<dbReference type="GeneID" id="19881691"/>
<dbReference type="InParanoid" id="L2GNR2"/>
<evidence type="ECO:0000313" key="1">
    <source>
        <dbReference type="EMBL" id="ELA41962.1"/>
    </source>
</evidence>
<accession>L2GNR2</accession>
<dbReference type="AlphaFoldDB" id="L2GNR2"/>
<dbReference type="VEuPathDB" id="MicrosporidiaDB:VICG_00979"/>
<reference evidence="2" key="1">
    <citation type="submission" date="2011-05" db="EMBL/GenBank/DDBJ databases">
        <title>The genome sequence of Vittaforma corneae strain ATCC 50505.</title>
        <authorList>
            <consortium name="The Broad Institute Genome Sequencing Platform"/>
            <person name="Cuomo C."/>
            <person name="Didier E."/>
            <person name="Bowers L."/>
            <person name="Young S.K."/>
            <person name="Zeng Q."/>
            <person name="Gargeya S."/>
            <person name="Fitzgerald M."/>
            <person name="Haas B."/>
            <person name="Abouelleil A."/>
            <person name="Alvarado L."/>
            <person name="Arachchi H.M."/>
            <person name="Berlin A."/>
            <person name="Chapman S.B."/>
            <person name="Gearin G."/>
            <person name="Goldberg J."/>
            <person name="Griggs A."/>
            <person name="Gujja S."/>
            <person name="Hansen M."/>
            <person name="Heiman D."/>
            <person name="Howarth C."/>
            <person name="Larimer J."/>
            <person name="Lui A."/>
            <person name="MacDonald P.J.P."/>
            <person name="McCowen C."/>
            <person name="Montmayeur A."/>
            <person name="Murphy C."/>
            <person name="Neiman D."/>
            <person name="Pearson M."/>
            <person name="Priest M."/>
            <person name="Roberts A."/>
            <person name="Saif S."/>
            <person name="Shea T."/>
            <person name="Sisk P."/>
            <person name="Stolte C."/>
            <person name="Sykes S."/>
            <person name="Wortman J."/>
            <person name="Nusbaum C."/>
            <person name="Birren B."/>
        </authorList>
    </citation>
    <scope>NUCLEOTIDE SEQUENCE [LARGE SCALE GENOMIC DNA]</scope>
    <source>
        <strain evidence="2">ATCC 50505</strain>
    </source>
</reference>
<proteinExistence type="predicted"/>
<organism evidence="1 2">
    <name type="scientific">Vittaforma corneae (strain ATCC 50505)</name>
    <name type="common">Microsporidian parasite</name>
    <name type="synonym">Nosema corneum</name>
    <dbReference type="NCBI Taxonomy" id="993615"/>
    <lineage>
        <taxon>Eukaryota</taxon>
        <taxon>Fungi</taxon>
        <taxon>Fungi incertae sedis</taxon>
        <taxon>Microsporidia</taxon>
        <taxon>Nosematidae</taxon>
        <taxon>Vittaforma</taxon>
    </lineage>
</organism>
<dbReference type="Proteomes" id="UP000011082">
    <property type="component" value="Unassembled WGS sequence"/>
</dbReference>
<name>L2GNR2_VITCO</name>
<protein>
    <submittedName>
        <fullName evidence="1">Uncharacterized protein</fullName>
    </submittedName>
</protein>
<gene>
    <name evidence="1" type="ORF">VICG_00979</name>
</gene>
<keyword evidence="2" id="KW-1185">Reference proteome</keyword>